<evidence type="ECO:0000313" key="7">
    <source>
        <dbReference type="EMBL" id="BCB84465.1"/>
    </source>
</evidence>
<dbReference type="InterPro" id="IPR011010">
    <property type="entry name" value="DNA_brk_join_enz"/>
</dbReference>
<dbReference type="CDD" id="cd01189">
    <property type="entry name" value="INT_ICEBs1_C_like"/>
    <property type="match status" value="1"/>
</dbReference>
<proteinExistence type="predicted"/>
<dbReference type="PANTHER" id="PTHR30349">
    <property type="entry name" value="PHAGE INTEGRASE-RELATED"/>
    <property type="match status" value="1"/>
</dbReference>
<sequence>MARRNANGEGSISKRKDGRYDAALWVTTTSGARKRKHLYGKTRKEAHEKLIAAKVQAANGIPFADKRWSVGEYLTYWLEEVVKATRRLSTYSQYERIIRLYLVPGLGTCPLMGLTVRRFQSFLNSQTAQGVSARNVELMRAVLSSALSRAQHEEIVARNIAKHVKLPGRQKRQIKPWTAEEATRFLDAAASEPLYPAFVAMLLHGLRRGETLGLRWCDVDTVTGALHVRQQLIRVGRRLMEADLKTDASIADLLMGEVDRALLLQHRERQRELRLAAGDQWKGRLDETELVFTTKVGTPIEPRNFARSFERICRQAGVRKIRLHDLRHTNGTLLSALGVPTRDIQARLRHSRASTTMDIYVHPNITAGRATTEQVASLLARSGNERSRQSWPSISINETNITTSISGGVGGARTPDLVNVNSVRQGVRQRVASVRAAMERHTRQWLLGVVAVNLAVKNQEASWSA</sequence>
<dbReference type="GO" id="GO:0015074">
    <property type="term" value="P:DNA integration"/>
    <property type="evidence" value="ECO:0007669"/>
    <property type="project" value="UniProtKB-KW"/>
</dbReference>
<dbReference type="SUPFAM" id="SSF56349">
    <property type="entry name" value="DNA breaking-rejoining enzymes"/>
    <property type="match status" value="1"/>
</dbReference>
<keyword evidence="1" id="KW-0229">DNA integration</keyword>
<feature type="domain" description="Core-binding (CB)" evidence="6">
    <location>
        <begin position="68"/>
        <end position="151"/>
    </location>
</feature>
<dbReference type="Gene3D" id="1.10.443.10">
    <property type="entry name" value="Intergrase catalytic core"/>
    <property type="match status" value="1"/>
</dbReference>
<gene>
    <name evidence="7" type="ORF">Psuf_017780</name>
</gene>
<dbReference type="PROSITE" id="PS51898">
    <property type="entry name" value="TYR_RECOMBINASE"/>
    <property type="match status" value="1"/>
</dbReference>
<dbReference type="InterPro" id="IPR050090">
    <property type="entry name" value="Tyrosine_recombinase_XerCD"/>
</dbReference>
<keyword evidence="8" id="KW-1185">Reference proteome</keyword>
<dbReference type="GO" id="GO:0003677">
    <property type="term" value="F:DNA binding"/>
    <property type="evidence" value="ECO:0007669"/>
    <property type="project" value="UniProtKB-UniRule"/>
</dbReference>
<keyword evidence="3" id="KW-0233">DNA recombination</keyword>
<dbReference type="AlphaFoldDB" id="A0A6F8YEB7"/>
<dbReference type="Gene3D" id="1.10.150.130">
    <property type="match status" value="1"/>
</dbReference>
<evidence type="ECO:0000259" key="6">
    <source>
        <dbReference type="PROSITE" id="PS51900"/>
    </source>
</evidence>
<reference evidence="7 8" key="2">
    <citation type="submission" date="2020-03" db="EMBL/GenBank/DDBJ databases">
        <authorList>
            <person name="Ichikawa N."/>
            <person name="Kimura A."/>
            <person name="Kitahashi Y."/>
            <person name="Uohara A."/>
        </authorList>
    </citation>
    <scope>NUCLEOTIDE SEQUENCE [LARGE SCALE GENOMIC DNA]</scope>
    <source>
        <strain evidence="7 8">NBRC 105367</strain>
    </source>
</reference>
<dbReference type="InterPro" id="IPR002104">
    <property type="entry name" value="Integrase_catalytic"/>
</dbReference>
<evidence type="ECO:0000256" key="4">
    <source>
        <dbReference type="PROSITE-ProRule" id="PRU01248"/>
    </source>
</evidence>
<dbReference type="Pfam" id="PF00589">
    <property type="entry name" value="Phage_integrase"/>
    <property type="match status" value="1"/>
</dbReference>
<organism evidence="7 8">
    <name type="scientific">Phytohabitans suffuscus</name>
    <dbReference type="NCBI Taxonomy" id="624315"/>
    <lineage>
        <taxon>Bacteria</taxon>
        <taxon>Bacillati</taxon>
        <taxon>Actinomycetota</taxon>
        <taxon>Actinomycetes</taxon>
        <taxon>Micromonosporales</taxon>
        <taxon>Micromonosporaceae</taxon>
    </lineage>
</organism>
<dbReference type="InterPro" id="IPR010998">
    <property type="entry name" value="Integrase_recombinase_N"/>
</dbReference>
<dbReference type="InterPro" id="IPR044068">
    <property type="entry name" value="CB"/>
</dbReference>
<dbReference type="GO" id="GO:0006310">
    <property type="term" value="P:DNA recombination"/>
    <property type="evidence" value="ECO:0007669"/>
    <property type="project" value="UniProtKB-KW"/>
</dbReference>
<dbReference type="Pfam" id="PF14659">
    <property type="entry name" value="Phage_int_SAM_3"/>
    <property type="match status" value="1"/>
</dbReference>
<feature type="domain" description="Tyr recombinase" evidence="5">
    <location>
        <begin position="172"/>
        <end position="373"/>
    </location>
</feature>
<dbReference type="InterPro" id="IPR013762">
    <property type="entry name" value="Integrase-like_cat_sf"/>
</dbReference>
<evidence type="ECO:0000256" key="1">
    <source>
        <dbReference type="ARBA" id="ARBA00022908"/>
    </source>
</evidence>
<protein>
    <submittedName>
        <fullName evidence="7">Site-specific integrase</fullName>
    </submittedName>
</protein>
<dbReference type="Proteomes" id="UP000503011">
    <property type="component" value="Chromosome"/>
</dbReference>
<name>A0A6F8YEB7_9ACTN</name>
<dbReference type="PANTHER" id="PTHR30349:SF91">
    <property type="entry name" value="INTA PROTEIN"/>
    <property type="match status" value="1"/>
</dbReference>
<dbReference type="EMBL" id="AP022871">
    <property type="protein sequence ID" value="BCB84465.1"/>
    <property type="molecule type" value="Genomic_DNA"/>
</dbReference>
<accession>A0A6F8YEB7</accession>
<evidence type="ECO:0000256" key="2">
    <source>
        <dbReference type="ARBA" id="ARBA00023125"/>
    </source>
</evidence>
<evidence type="ECO:0000256" key="3">
    <source>
        <dbReference type="ARBA" id="ARBA00023172"/>
    </source>
</evidence>
<evidence type="ECO:0000313" key="8">
    <source>
        <dbReference type="Proteomes" id="UP000503011"/>
    </source>
</evidence>
<dbReference type="KEGG" id="psuu:Psuf_017780"/>
<dbReference type="PROSITE" id="PS51900">
    <property type="entry name" value="CB"/>
    <property type="match status" value="1"/>
</dbReference>
<evidence type="ECO:0000259" key="5">
    <source>
        <dbReference type="PROSITE" id="PS51898"/>
    </source>
</evidence>
<dbReference type="RefSeq" id="WP_173155641.1">
    <property type="nucleotide sequence ID" value="NZ_AP022871.1"/>
</dbReference>
<dbReference type="InterPro" id="IPR004107">
    <property type="entry name" value="Integrase_SAM-like_N"/>
</dbReference>
<keyword evidence="2 4" id="KW-0238">DNA-binding</keyword>
<reference evidence="7 8" key="1">
    <citation type="submission" date="2020-03" db="EMBL/GenBank/DDBJ databases">
        <title>Whole genome shotgun sequence of Phytohabitans suffuscus NBRC 105367.</title>
        <authorList>
            <person name="Komaki H."/>
            <person name="Tamura T."/>
        </authorList>
    </citation>
    <scope>NUCLEOTIDE SEQUENCE [LARGE SCALE GENOMIC DNA]</scope>
    <source>
        <strain evidence="7 8">NBRC 105367</strain>
    </source>
</reference>